<name>A0A512DCU7_9CELL</name>
<dbReference type="Pfam" id="PF02720">
    <property type="entry name" value="DUF222"/>
    <property type="match status" value="1"/>
</dbReference>
<feature type="domain" description="DUF222" evidence="2">
    <location>
        <begin position="60"/>
        <end position="380"/>
    </location>
</feature>
<dbReference type="InterPro" id="IPR003870">
    <property type="entry name" value="DUF222"/>
</dbReference>
<gene>
    <name evidence="3" type="ORF">CAE01nite_20100</name>
</gene>
<reference evidence="3 4" key="1">
    <citation type="submission" date="2019-07" db="EMBL/GenBank/DDBJ databases">
        <title>Whole genome shotgun sequence of Cellulomonas aerilata NBRC 106308.</title>
        <authorList>
            <person name="Hosoyama A."/>
            <person name="Uohara A."/>
            <person name="Ohji S."/>
            <person name="Ichikawa N."/>
        </authorList>
    </citation>
    <scope>NUCLEOTIDE SEQUENCE [LARGE SCALE GENOMIC DNA]</scope>
    <source>
        <strain evidence="3 4">NBRC 106308</strain>
    </source>
</reference>
<dbReference type="Proteomes" id="UP000321181">
    <property type="component" value="Unassembled WGS sequence"/>
</dbReference>
<organism evidence="3 4">
    <name type="scientific">Cellulomonas aerilata</name>
    <dbReference type="NCBI Taxonomy" id="515326"/>
    <lineage>
        <taxon>Bacteria</taxon>
        <taxon>Bacillati</taxon>
        <taxon>Actinomycetota</taxon>
        <taxon>Actinomycetes</taxon>
        <taxon>Micrococcales</taxon>
        <taxon>Cellulomonadaceae</taxon>
        <taxon>Cellulomonas</taxon>
    </lineage>
</organism>
<feature type="region of interest" description="Disordered" evidence="1">
    <location>
        <begin position="309"/>
        <end position="328"/>
    </location>
</feature>
<keyword evidence="4" id="KW-1185">Reference proteome</keyword>
<comment type="caution">
    <text evidence="3">The sequence shown here is derived from an EMBL/GenBank/DDBJ whole genome shotgun (WGS) entry which is preliminary data.</text>
</comment>
<evidence type="ECO:0000259" key="2">
    <source>
        <dbReference type="Pfam" id="PF02720"/>
    </source>
</evidence>
<dbReference type="CDD" id="cd00085">
    <property type="entry name" value="HNHc"/>
    <property type="match status" value="1"/>
</dbReference>
<accession>A0A512DCU7</accession>
<evidence type="ECO:0000256" key="1">
    <source>
        <dbReference type="SAM" id="MobiDB-lite"/>
    </source>
</evidence>
<dbReference type="InterPro" id="IPR003615">
    <property type="entry name" value="HNH_nuc"/>
</dbReference>
<dbReference type="EMBL" id="BJYY01000013">
    <property type="protein sequence ID" value="GEO34285.1"/>
    <property type="molecule type" value="Genomic_DNA"/>
</dbReference>
<evidence type="ECO:0000313" key="3">
    <source>
        <dbReference type="EMBL" id="GEO34285.1"/>
    </source>
</evidence>
<protein>
    <recommendedName>
        <fullName evidence="2">DUF222 domain-containing protein</fullName>
    </recommendedName>
</protein>
<dbReference type="AlphaFoldDB" id="A0A512DCU7"/>
<evidence type="ECO:0000313" key="4">
    <source>
        <dbReference type="Proteomes" id="UP000321181"/>
    </source>
</evidence>
<sequence>MTVVADEDSPGNTLQRPRAVDVALLPAGVAGPLVDLVAAMDRVGSLAAGTDLDGRQAEAVAAVLADVTSRAAVAQARMLSVIEADGLWSLRARSLARYAARQLGTGIRTAQEQVRLARALRDDLPATRVAAAAGEVTVEHARVLAALAPTTEQRRAVLAQADNPCNEEWLVRQAQLLPVDDFRVLVRRWAAEADADADDRGYVEACDREFLEVSPTWGGYHVDGFLTVDHGQALREALESLTPVPAAGDDRTADQRRAAALGSMARLVLDNAATGTGRTVRPRIGVLVSHETMQNLVDRAQAAQDRRTLPGLAPGLSPRTVAQTPQFEDGTPVPRILLDRLACDGELNRYVFGPRSEILDVGRAERTFTRARRSAIIARDRHCRYPGCTAPPLISECHHVEHWSRDHGSTSVDDGILLCFHHHDHVHARGIEIQRRGSRWVFTDAAGREVGGHRPDDDGVA</sequence>
<proteinExistence type="predicted"/>